<dbReference type="Pfam" id="PF01923">
    <property type="entry name" value="Cob_adeno_trans"/>
    <property type="match status" value="1"/>
</dbReference>
<dbReference type="EMBL" id="FNOU01000001">
    <property type="protein sequence ID" value="SDX34782.1"/>
    <property type="molecule type" value="Genomic_DNA"/>
</dbReference>
<dbReference type="InterPro" id="IPR005624">
    <property type="entry name" value="PduO/GlcC-like"/>
</dbReference>
<organism evidence="16 17">
    <name type="scientific">Eubacterium barkeri</name>
    <name type="common">Clostridium barkeri</name>
    <dbReference type="NCBI Taxonomy" id="1528"/>
    <lineage>
        <taxon>Bacteria</taxon>
        <taxon>Bacillati</taxon>
        <taxon>Bacillota</taxon>
        <taxon>Clostridia</taxon>
        <taxon>Eubacteriales</taxon>
        <taxon>Eubacteriaceae</taxon>
        <taxon>Eubacterium</taxon>
    </lineage>
</organism>
<keyword evidence="8" id="KW-0067">ATP-binding</keyword>
<dbReference type="SUPFAM" id="SSF89028">
    <property type="entry name" value="Cobalamin adenosyltransferase-like"/>
    <property type="match status" value="1"/>
</dbReference>
<dbReference type="InterPro" id="IPR016030">
    <property type="entry name" value="CblAdoTrfase-like"/>
</dbReference>
<evidence type="ECO:0000256" key="7">
    <source>
        <dbReference type="ARBA" id="ARBA00022741"/>
    </source>
</evidence>
<evidence type="ECO:0000256" key="1">
    <source>
        <dbReference type="ARBA" id="ARBA00005121"/>
    </source>
</evidence>
<keyword evidence="6 16" id="KW-0808">Transferase</keyword>
<dbReference type="RefSeq" id="WP_090242608.1">
    <property type="nucleotide sequence ID" value="NZ_FNOU01000001.1"/>
</dbReference>
<proteinExistence type="inferred from homology"/>
<dbReference type="NCBIfam" id="TIGR00636">
    <property type="entry name" value="PduO_Nterm"/>
    <property type="match status" value="1"/>
</dbReference>
<dbReference type="AlphaFoldDB" id="A0A1H3AYH9"/>
<protein>
    <recommendedName>
        <fullName evidence="4">Corrinoid adenosyltransferase</fullName>
        <ecNumber evidence="3">2.5.1.17</ecNumber>
    </recommendedName>
    <alternativeName>
        <fullName evidence="9">Cob(II)alamin adenosyltransferase</fullName>
    </alternativeName>
    <alternativeName>
        <fullName evidence="11">Cob(II)yrinic acid a,c-diamide adenosyltransferase</fullName>
    </alternativeName>
    <alternativeName>
        <fullName evidence="10">Cobinamide/cobalamin adenosyltransferase</fullName>
    </alternativeName>
</protein>
<evidence type="ECO:0000259" key="15">
    <source>
        <dbReference type="Pfam" id="PF01923"/>
    </source>
</evidence>
<comment type="pathway">
    <text evidence="1">Cofactor biosynthesis; adenosylcobalamin biosynthesis; adenosylcobalamin from cob(II)yrinate a,c-diamide: step 2/7.</text>
</comment>
<sequence>MPNVYTRGGDKGETGLFGGNRTPKDDIRVEAYGTMDEANSAIGMAYALSKDDDIREILHHVQERIFVLGAELASDEKGRALLTDRIEQSDIDFMESTMEHYLAIIGQQKAFIIPGKNPASAALHYARTVVRRGERRIVTYRSQEPDVRPEMVKFANRLSDLLFVLARTEEFEETIREVVKGMGDKIDLGGGTETSGVPQEDPKKLLTIAKRIAAASRVKAEAMGVPIVFSCVDTGGNLAYYERMEDSLLASIDISQNKAFTANALKCPTSVAHDLAKEDSPLFGIQFTNNGRIVTFGGGYPLMVDGKQIGAIGVSGGTVDEDMAIAEAGLAILESK</sequence>
<evidence type="ECO:0000256" key="12">
    <source>
        <dbReference type="ARBA" id="ARBA00048555"/>
    </source>
</evidence>
<evidence type="ECO:0000256" key="9">
    <source>
        <dbReference type="ARBA" id="ARBA00031529"/>
    </source>
</evidence>
<name>A0A1H3AYH9_EUBBA</name>
<dbReference type="InterPro" id="IPR036451">
    <property type="entry name" value="CblAdoTrfase-like_sf"/>
</dbReference>
<dbReference type="PANTHER" id="PTHR12213">
    <property type="entry name" value="CORRINOID ADENOSYLTRANSFERASE"/>
    <property type="match status" value="1"/>
</dbReference>
<keyword evidence="17" id="KW-1185">Reference proteome</keyword>
<dbReference type="SUPFAM" id="SSF143744">
    <property type="entry name" value="GlcG-like"/>
    <property type="match status" value="1"/>
</dbReference>
<dbReference type="Gene3D" id="3.30.450.150">
    <property type="entry name" value="Haem-degrading domain"/>
    <property type="match status" value="1"/>
</dbReference>
<evidence type="ECO:0000313" key="16">
    <source>
        <dbReference type="EMBL" id="SDX34782.1"/>
    </source>
</evidence>
<comment type="catalytic activity">
    <reaction evidence="13">
        <text>2 cob(II)alamin + reduced [electron-transfer flavoprotein] + 2 ATP = 2 adenosylcob(III)alamin + 2 triphosphate + oxidized [electron-transfer flavoprotein] + 3 H(+)</text>
        <dbReference type="Rhea" id="RHEA:28671"/>
        <dbReference type="Rhea" id="RHEA-COMP:10685"/>
        <dbReference type="Rhea" id="RHEA-COMP:10686"/>
        <dbReference type="ChEBI" id="CHEBI:15378"/>
        <dbReference type="ChEBI" id="CHEBI:16304"/>
        <dbReference type="ChEBI" id="CHEBI:18036"/>
        <dbReference type="ChEBI" id="CHEBI:18408"/>
        <dbReference type="ChEBI" id="CHEBI:30616"/>
        <dbReference type="ChEBI" id="CHEBI:57692"/>
        <dbReference type="ChEBI" id="CHEBI:58307"/>
        <dbReference type="EC" id="2.5.1.17"/>
    </reaction>
</comment>
<dbReference type="GO" id="GO:0009236">
    <property type="term" value="P:cobalamin biosynthetic process"/>
    <property type="evidence" value="ECO:0007669"/>
    <property type="project" value="UniProtKB-KW"/>
</dbReference>
<dbReference type="EC" id="2.5.1.17" evidence="3"/>
<keyword evidence="5" id="KW-0169">Cobalamin biosynthesis</keyword>
<dbReference type="GO" id="GO:0005524">
    <property type="term" value="F:ATP binding"/>
    <property type="evidence" value="ECO:0007669"/>
    <property type="project" value="UniProtKB-KW"/>
</dbReference>
<evidence type="ECO:0000256" key="13">
    <source>
        <dbReference type="ARBA" id="ARBA00048692"/>
    </source>
</evidence>
<reference evidence="17" key="1">
    <citation type="submission" date="2016-10" db="EMBL/GenBank/DDBJ databases">
        <authorList>
            <person name="Varghese N."/>
            <person name="Submissions S."/>
        </authorList>
    </citation>
    <scope>NUCLEOTIDE SEQUENCE [LARGE SCALE GENOMIC DNA]</scope>
    <source>
        <strain evidence="17">VPI 5359</strain>
    </source>
</reference>
<dbReference type="Gene3D" id="1.20.1200.10">
    <property type="entry name" value="Cobalamin adenosyltransferase-like"/>
    <property type="match status" value="1"/>
</dbReference>
<dbReference type="Pfam" id="PF03928">
    <property type="entry name" value="HbpS-like"/>
    <property type="match status" value="1"/>
</dbReference>
<evidence type="ECO:0000256" key="6">
    <source>
        <dbReference type="ARBA" id="ARBA00022679"/>
    </source>
</evidence>
<gene>
    <name evidence="16" type="ORF">SAMN04488579_101230</name>
</gene>
<evidence type="ECO:0000313" key="17">
    <source>
        <dbReference type="Proteomes" id="UP000199652"/>
    </source>
</evidence>
<keyword evidence="7" id="KW-0547">Nucleotide-binding</keyword>
<comment type="catalytic activity">
    <reaction evidence="12">
        <text>2 cob(II)yrinate a,c diamide + reduced [electron-transfer flavoprotein] + 2 ATP = 2 adenosylcob(III)yrinate a,c-diamide + 2 triphosphate + oxidized [electron-transfer flavoprotein] + 3 H(+)</text>
        <dbReference type="Rhea" id="RHEA:11528"/>
        <dbReference type="Rhea" id="RHEA-COMP:10685"/>
        <dbReference type="Rhea" id="RHEA-COMP:10686"/>
        <dbReference type="ChEBI" id="CHEBI:15378"/>
        <dbReference type="ChEBI" id="CHEBI:18036"/>
        <dbReference type="ChEBI" id="CHEBI:30616"/>
        <dbReference type="ChEBI" id="CHEBI:57692"/>
        <dbReference type="ChEBI" id="CHEBI:58307"/>
        <dbReference type="ChEBI" id="CHEBI:58503"/>
        <dbReference type="ChEBI" id="CHEBI:58537"/>
        <dbReference type="EC" id="2.5.1.17"/>
    </reaction>
</comment>
<evidence type="ECO:0000256" key="5">
    <source>
        <dbReference type="ARBA" id="ARBA00022573"/>
    </source>
</evidence>
<dbReference type="InterPro" id="IPR029499">
    <property type="entry name" value="PduO-typ"/>
</dbReference>
<evidence type="ECO:0000256" key="4">
    <source>
        <dbReference type="ARBA" id="ARBA00020963"/>
    </source>
</evidence>
<feature type="domain" description="Cobalamin adenosyltransferase-like" evidence="15">
    <location>
        <begin position="4"/>
        <end position="168"/>
    </location>
</feature>
<feature type="region of interest" description="Disordered" evidence="14">
    <location>
        <begin position="1"/>
        <end position="22"/>
    </location>
</feature>
<dbReference type="STRING" id="1528.SAMN04488579_101230"/>
<evidence type="ECO:0000256" key="14">
    <source>
        <dbReference type="SAM" id="MobiDB-lite"/>
    </source>
</evidence>
<evidence type="ECO:0000256" key="10">
    <source>
        <dbReference type="ARBA" id="ARBA00033334"/>
    </source>
</evidence>
<dbReference type="GO" id="GO:0008817">
    <property type="term" value="F:corrinoid adenosyltransferase activity"/>
    <property type="evidence" value="ECO:0007669"/>
    <property type="project" value="UniProtKB-EC"/>
</dbReference>
<dbReference type="PANTHER" id="PTHR12213:SF0">
    <property type="entry name" value="CORRINOID ADENOSYLTRANSFERASE MMAB"/>
    <property type="match status" value="1"/>
</dbReference>
<dbReference type="InterPro" id="IPR038084">
    <property type="entry name" value="PduO/GlcC-like_sf"/>
</dbReference>
<accession>A0A1H3AYH9</accession>
<evidence type="ECO:0000256" key="11">
    <source>
        <dbReference type="ARBA" id="ARBA00033354"/>
    </source>
</evidence>
<dbReference type="OrthoDB" id="9778896at2"/>
<dbReference type="Proteomes" id="UP000199652">
    <property type="component" value="Unassembled WGS sequence"/>
</dbReference>
<evidence type="ECO:0000256" key="3">
    <source>
        <dbReference type="ARBA" id="ARBA00012454"/>
    </source>
</evidence>
<comment type="similarity">
    <text evidence="2">Belongs to the Cob(I)alamin adenosyltransferase family.</text>
</comment>
<evidence type="ECO:0000256" key="2">
    <source>
        <dbReference type="ARBA" id="ARBA00007487"/>
    </source>
</evidence>
<evidence type="ECO:0000256" key="8">
    <source>
        <dbReference type="ARBA" id="ARBA00022840"/>
    </source>
</evidence>